<keyword evidence="2" id="KW-0946">Virion</keyword>
<organism evidence="2 3">
    <name type="scientific">Ruminococcus gauvreauii</name>
    <dbReference type="NCBI Taxonomy" id="438033"/>
    <lineage>
        <taxon>Bacteria</taxon>
        <taxon>Bacillati</taxon>
        <taxon>Bacillota</taxon>
        <taxon>Clostridia</taxon>
        <taxon>Eubacteriales</taxon>
        <taxon>Oscillospiraceae</taxon>
        <taxon>Ruminococcus</taxon>
    </lineage>
</organism>
<dbReference type="Proteomes" id="UP001060164">
    <property type="component" value="Chromosome"/>
</dbReference>
<gene>
    <name evidence="2" type="ORF">NQ502_11565</name>
</gene>
<sequence>MNEKTMVTDTLVGINGELASFEGYITQAENQQLKQTLKQLRNECEMAQEKMYQAARQHNYYVPAQKATQEEVEHVKSILTQPASLTASHLM</sequence>
<keyword evidence="2" id="KW-0167">Capsid protein</keyword>
<proteinExistence type="predicted"/>
<evidence type="ECO:0000313" key="2">
    <source>
        <dbReference type="EMBL" id="UWP58027.1"/>
    </source>
</evidence>
<dbReference type="InterPro" id="IPR012851">
    <property type="entry name" value="Spore_coat_CotF-like"/>
</dbReference>
<evidence type="ECO:0000256" key="1">
    <source>
        <dbReference type="SAM" id="Coils"/>
    </source>
</evidence>
<keyword evidence="3" id="KW-1185">Reference proteome</keyword>
<dbReference type="RefSeq" id="WP_028528573.1">
    <property type="nucleotide sequence ID" value="NZ_CABLBR010000012.1"/>
</dbReference>
<accession>A0ABY5VCV3</accession>
<protein>
    <submittedName>
        <fullName evidence="2">Spore coat protein</fullName>
    </submittedName>
</protein>
<keyword evidence="1" id="KW-0175">Coiled coil</keyword>
<feature type="coiled-coil region" evidence="1">
    <location>
        <begin position="30"/>
        <end position="57"/>
    </location>
</feature>
<dbReference type="EMBL" id="CP102290">
    <property type="protein sequence ID" value="UWP58027.1"/>
    <property type="molecule type" value="Genomic_DNA"/>
</dbReference>
<reference evidence="2" key="1">
    <citation type="journal article" date="2022" name="Cell">
        <title>Design, construction, and in vivo augmentation of a complex gut microbiome.</title>
        <authorList>
            <person name="Cheng A.G."/>
            <person name="Ho P.Y."/>
            <person name="Aranda-Diaz A."/>
            <person name="Jain S."/>
            <person name="Yu F.B."/>
            <person name="Meng X."/>
            <person name="Wang M."/>
            <person name="Iakiviak M."/>
            <person name="Nagashima K."/>
            <person name="Zhao A."/>
            <person name="Murugkar P."/>
            <person name="Patil A."/>
            <person name="Atabakhsh K."/>
            <person name="Weakley A."/>
            <person name="Yan J."/>
            <person name="Brumbaugh A.R."/>
            <person name="Higginbottom S."/>
            <person name="Dimas A."/>
            <person name="Shiver A.L."/>
            <person name="Deutschbauer A."/>
            <person name="Neff N."/>
            <person name="Sonnenburg J.L."/>
            <person name="Huang K.C."/>
            <person name="Fischbach M.A."/>
        </authorList>
    </citation>
    <scope>NUCLEOTIDE SEQUENCE</scope>
    <source>
        <strain evidence="2">DSM 19829</strain>
    </source>
</reference>
<evidence type="ECO:0000313" key="3">
    <source>
        <dbReference type="Proteomes" id="UP001060164"/>
    </source>
</evidence>
<dbReference type="Pfam" id="PF07875">
    <property type="entry name" value="Coat_F"/>
    <property type="match status" value="1"/>
</dbReference>
<name>A0ABY5VCV3_9FIRM</name>